<comment type="caution">
    <text evidence="1">The sequence shown here is derived from an EMBL/GenBank/DDBJ whole genome shotgun (WGS) entry which is preliminary data.</text>
</comment>
<dbReference type="EMBL" id="JACHEX010000008">
    <property type="protein sequence ID" value="MBB6063467.1"/>
    <property type="molecule type" value="Genomic_DNA"/>
</dbReference>
<dbReference type="Proteomes" id="UP000555828">
    <property type="component" value="Unassembled WGS sequence"/>
</dbReference>
<proteinExistence type="predicted"/>
<name>A0A841GM53_9BACT</name>
<reference evidence="1 2" key="1">
    <citation type="submission" date="2020-08" db="EMBL/GenBank/DDBJ databases">
        <title>Genomic Encyclopedia of Type Strains, Phase IV (KMG-IV): sequencing the most valuable type-strain genomes for metagenomic binning, comparative biology and taxonomic classification.</title>
        <authorList>
            <person name="Goeker M."/>
        </authorList>
    </citation>
    <scope>NUCLEOTIDE SEQUENCE [LARGE SCALE GENOMIC DNA]</scope>
    <source>
        <strain evidence="1 2">DSM 13481</strain>
    </source>
</reference>
<keyword evidence="2" id="KW-1185">Reference proteome</keyword>
<evidence type="ECO:0000313" key="1">
    <source>
        <dbReference type="EMBL" id="MBB6063467.1"/>
    </source>
</evidence>
<dbReference type="AlphaFoldDB" id="A0A841GM53"/>
<sequence length="224" mass="26676">MKEIILKYLNNKVEEEEENKLYLLIKKIVTIVIGTHSNYKDTLIDIYGTYDSAVNEIINEIFIKIKNKKKILMSKINNIENIESYISRLILNHIIDIVKSYKSKLSLNKEDDEGNEKIDVINVIELDDVKSEVIAEYFVEELKSLDNMQLCYYFYKVLYNEEIFYSEKSKDAKYKMVQRLKEKLRNLVEDFGIDQKEFAIAVKIYMSEICDKIRHNNREEKNKK</sequence>
<protein>
    <submittedName>
        <fullName evidence="1">Uncharacterized protein</fullName>
    </submittedName>
</protein>
<gene>
    <name evidence="1" type="ORF">HNP65_001938</name>
</gene>
<accession>A0A841GM53</accession>
<dbReference type="RefSeq" id="WP_184620037.1">
    <property type="nucleotide sequence ID" value="NZ_JACHEX010000008.1"/>
</dbReference>
<evidence type="ECO:0000313" key="2">
    <source>
        <dbReference type="Proteomes" id="UP000555828"/>
    </source>
</evidence>
<organism evidence="1 2">
    <name type="scientific">Thermosipho japonicus</name>
    <dbReference type="NCBI Taxonomy" id="90323"/>
    <lineage>
        <taxon>Bacteria</taxon>
        <taxon>Thermotogati</taxon>
        <taxon>Thermotogota</taxon>
        <taxon>Thermotogae</taxon>
        <taxon>Thermotogales</taxon>
        <taxon>Fervidobacteriaceae</taxon>
        <taxon>Thermosipho</taxon>
    </lineage>
</organism>